<keyword evidence="1" id="KW-0732">Signal</keyword>
<organism evidence="3 4">
    <name type="scientific">Lacihabitans lacunae</name>
    <dbReference type="NCBI Taxonomy" id="1028214"/>
    <lineage>
        <taxon>Bacteria</taxon>
        <taxon>Pseudomonadati</taxon>
        <taxon>Bacteroidota</taxon>
        <taxon>Cytophagia</taxon>
        <taxon>Cytophagales</taxon>
        <taxon>Leadbetterellaceae</taxon>
        <taxon>Lacihabitans</taxon>
    </lineage>
</organism>
<evidence type="ECO:0000256" key="1">
    <source>
        <dbReference type="SAM" id="SignalP"/>
    </source>
</evidence>
<dbReference type="InterPro" id="IPR025924">
    <property type="entry name" value="YHYH_dom"/>
</dbReference>
<reference evidence="4" key="1">
    <citation type="journal article" date="2019" name="Int. J. Syst. Evol. Microbiol.">
        <title>The Global Catalogue of Microorganisms (GCM) 10K type strain sequencing project: providing services to taxonomists for standard genome sequencing and annotation.</title>
        <authorList>
            <consortium name="The Broad Institute Genomics Platform"/>
            <consortium name="The Broad Institute Genome Sequencing Center for Infectious Disease"/>
            <person name="Wu L."/>
            <person name="Ma J."/>
        </authorList>
    </citation>
    <scope>NUCLEOTIDE SEQUENCE [LARGE SCALE GENOMIC DNA]</scope>
    <source>
        <strain evidence="4">CECT 7956</strain>
    </source>
</reference>
<comment type="caution">
    <text evidence="3">The sequence shown here is derived from an EMBL/GenBank/DDBJ whole genome shotgun (WGS) entry which is preliminary data.</text>
</comment>
<protein>
    <submittedName>
        <fullName evidence="3">YHYH protein</fullName>
    </submittedName>
</protein>
<proteinExistence type="predicted"/>
<dbReference type="RefSeq" id="WP_379834200.1">
    <property type="nucleotide sequence ID" value="NZ_JBHRYQ010000001.1"/>
</dbReference>
<sequence>MNKLKKVIIPASFIALSIALYSCSKSSTEDTTVTPSTGTATTGVSITSVVKSKYMSAVTISTSDNSITLKSNGTPDHVSPYWGTGAALYETPYTGQNLNPGKIATQNYSMTLPTNPTEASTKEATVLGPIGMALNGVPIYNDREGGNVPVDSGVLSAFDRAGAHPGPSNTYHYHCTGDFTGNDNANLIGFLRDGFPIYARKDADGTYPSNLDANGGHVGTTADFSTPIYHYHASNTAYLGSRFYLLKTGSYFGTKGTFTN</sequence>
<name>A0ABV7YTF5_9BACT</name>
<accession>A0ABV7YTF5</accession>
<feature type="domain" description="YHYH" evidence="2">
    <location>
        <begin position="110"/>
        <end position="201"/>
    </location>
</feature>
<feature type="signal peptide" evidence="1">
    <location>
        <begin position="1"/>
        <end position="22"/>
    </location>
</feature>
<dbReference type="EMBL" id="JBHRYQ010000001">
    <property type="protein sequence ID" value="MFC3809317.1"/>
    <property type="molecule type" value="Genomic_DNA"/>
</dbReference>
<feature type="chain" id="PRO_5046595184" evidence="1">
    <location>
        <begin position="23"/>
        <end position="260"/>
    </location>
</feature>
<dbReference type="PROSITE" id="PS51257">
    <property type="entry name" value="PROKAR_LIPOPROTEIN"/>
    <property type="match status" value="1"/>
</dbReference>
<gene>
    <name evidence="3" type="ORF">ACFOOI_01505</name>
</gene>
<evidence type="ECO:0000313" key="3">
    <source>
        <dbReference type="EMBL" id="MFC3809317.1"/>
    </source>
</evidence>
<evidence type="ECO:0000259" key="2">
    <source>
        <dbReference type="Pfam" id="PF14240"/>
    </source>
</evidence>
<evidence type="ECO:0000313" key="4">
    <source>
        <dbReference type="Proteomes" id="UP001595616"/>
    </source>
</evidence>
<keyword evidence="4" id="KW-1185">Reference proteome</keyword>
<dbReference type="Proteomes" id="UP001595616">
    <property type="component" value="Unassembled WGS sequence"/>
</dbReference>
<dbReference type="Pfam" id="PF14240">
    <property type="entry name" value="YHYH"/>
    <property type="match status" value="1"/>
</dbReference>